<name>A0A9N8EV04_9STRA</name>
<evidence type="ECO:0000313" key="2">
    <source>
        <dbReference type="EMBL" id="CAB9526524.1"/>
    </source>
</evidence>
<dbReference type="Proteomes" id="UP001153069">
    <property type="component" value="Unassembled WGS sequence"/>
</dbReference>
<proteinExistence type="predicted"/>
<protein>
    <submittedName>
        <fullName evidence="2">Uncharacterized protein</fullName>
    </submittedName>
</protein>
<gene>
    <name evidence="2" type="ORF">SEMRO_1842_G301070.1</name>
</gene>
<organism evidence="2 3">
    <name type="scientific">Seminavis robusta</name>
    <dbReference type="NCBI Taxonomy" id="568900"/>
    <lineage>
        <taxon>Eukaryota</taxon>
        <taxon>Sar</taxon>
        <taxon>Stramenopiles</taxon>
        <taxon>Ochrophyta</taxon>
        <taxon>Bacillariophyta</taxon>
        <taxon>Bacillariophyceae</taxon>
        <taxon>Bacillariophycidae</taxon>
        <taxon>Naviculales</taxon>
        <taxon>Naviculaceae</taxon>
        <taxon>Seminavis</taxon>
    </lineage>
</organism>
<sequence>MIVIPSDTSASAPLMPLSMSSPLSPVVASVSPLKDDAEPIAPRRVSFRTNEIEQQRIAFLVQSTLVEDDEEDETDCQNISKTISSPLVVKEEEETTSRGLELKTSPARQTRKFTILKSIVKNQKHCSPEQLSKLARVCNRWAAVAAKAQADQDFHDVYQPSSAAAAAPQIPDMARYPMPFKKNSSSSKRSSSSSSSSSQEEHTRRVRARTH</sequence>
<reference evidence="2" key="1">
    <citation type="submission" date="2020-06" db="EMBL/GenBank/DDBJ databases">
        <authorList>
            <consortium name="Plant Systems Biology data submission"/>
        </authorList>
    </citation>
    <scope>NUCLEOTIDE SEQUENCE</scope>
    <source>
        <strain evidence="2">D6</strain>
    </source>
</reference>
<dbReference type="AlphaFoldDB" id="A0A9N8EV04"/>
<evidence type="ECO:0000313" key="3">
    <source>
        <dbReference type="Proteomes" id="UP001153069"/>
    </source>
</evidence>
<evidence type="ECO:0000256" key="1">
    <source>
        <dbReference type="SAM" id="MobiDB-lite"/>
    </source>
</evidence>
<feature type="region of interest" description="Disordered" evidence="1">
    <location>
        <begin position="162"/>
        <end position="211"/>
    </location>
</feature>
<comment type="caution">
    <text evidence="2">The sequence shown here is derived from an EMBL/GenBank/DDBJ whole genome shotgun (WGS) entry which is preliminary data.</text>
</comment>
<accession>A0A9N8EV04</accession>
<keyword evidence="3" id="KW-1185">Reference proteome</keyword>
<dbReference type="EMBL" id="CAICTM010001840">
    <property type="protein sequence ID" value="CAB9526524.1"/>
    <property type="molecule type" value="Genomic_DNA"/>
</dbReference>
<feature type="compositionally biased region" description="Low complexity" evidence="1">
    <location>
        <begin position="184"/>
        <end position="198"/>
    </location>
</feature>